<dbReference type="InterPro" id="IPR032478">
    <property type="entry name" value="Staufen_C"/>
</dbReference>
<dbReference type="OMA" id="GMTHITE"/>
<feature type="region of interest" description="Disordered" evidence="4">
    <location>
        <begin position="498"/>
        <end position="533"/>
    </location>
</feature>
<dbReference type="GO" id="GO:0035418">
    <property type="term" value="P:protein localization to synapse"/>
    <property type="evidence" value="ECO:0007669"/>
    <property type="project" value="TreeGrafter"/>
</dbReference>
<dbReference type="InterPro" id="IPR051740">
    <property type="entry name" value="DRBM-containing_protein"/>
</dbReference>
<dbReference type="EMBL" id="UFQT01000004">
    <property type="protein sequence ID" value="SSX17218.1"/>
    <property type="molecule type" value="Genomic_DNA"/>
</dbReference>
<feature type="domain" description="DRBM" evidence="5">
    <location>
        <begin position="428"/>
        <end position="496"/>
    </location>
</feature>
<evidence type="ECO:0000256" key="4">
    <source>
        <dbReference type="SAM" id="MobiDB-lite"/>
    </source>
</evidence>
<dbReference type="PROSITE" id="PS50137">
    <property type="entry name" value="DS_RBD"/>
    <property type="match status" value="5"/>
</dbReference>
<feature type="domain" description="DRBM" evidence="5">
    <location>
        <begin position="317"/>
        <end position="384"/>
    </location>
</feature>
<feature type="compositionally biased region" description="Basic residues" evidence="4">
    <location>
        <begin position="401"/>
        <end position="414"/>
    </location>
</feature>
<dbReference type="GO" id="GO:0005886">
    <property type="term" value="C:plasma membrane"/>
    <property type="evidence" value="ECO:0007669"/>
    <property type="project" value="TreeGrafter"/>
</dbReference>
<dbReference type="Gene3D" id="3.30.160.20">
    <property type="match status" value="5"/>
</dbReference>
<dbReference type="GO" id="GO:0003725">
    <property type="term" value="F:double-stranded RNA binding"/>
    <property type="evidence" value="ECO:0007669"/>
    <property type="project" value="TreeGrafter"/>
</dbReference>
<keyword evidence="1" id="KW-0677">Repeat</keyword>
<dbReference type="CDD" id="cd19860">
    <property type="entry name" value="DSRM_STAU_rpt4"/>
    <property type="match status" value="1"/>
</dbReference>
<dbReference type="SUPFAM" id="SSF54768">
    <property type="entry name" value="dsRNA-binding domain-like"/>
    <property type="match status" value="5"/>
</dbReference>
<dbReference type="PANTHER" id="PTHR46054">
    <property type="entry name" value="MATERNAL EFFECT PROTEIN STAUFEN"/>
    <property type="match status" value="1"/>
</dbReference>
<feature type="domain" description="DRBM" evidence="5">
    <location>
        <begin position="89"/>
        <end position="156"/>
    </location>
</feature>
<keyword evidence="2 3" id="KW-0694">RNA-binding</keyword>
<dbReference type="PANTHER" id="PTHR46054:SF3">
    <property type="entry name" value="MATERNAL EFFECT PROTEIN STAUFEN"/>
    <property type="match status" value="1"/>
</dbReference>
<dbReference type="Pfam" id="PF00035">
    <property type="entry name" value="dsrm"/>
    <property type="match status" value="3"/>
</dbReference>
<dbReference type="GO" id="GO:0048477">
    <property type="term" value="P:oogenesis"/>
    <property type="evidence" value="ECO:0007669"/>
    <property type="project" value="UniProtKB-ARBA"/>
</dbReference>
<dbReference type="VEuPathDB" id="VectorBase:CSON011458"/>
<feature type="domain" description="DRBM" evidence="5">
    <location>
        <begin position="540"/>
        <end position="607"/>
    </location>
</feature>
<feature type="region of interest" description="Disordered" evidence="4">
    <location>
        <begin position="384"/>
        <end position="445"/>
    </location>
</feature>
<feature type="compositionally biased region" description="Basic and acidic residues" evidence="4">
    <location>
        <begin position="498"/>
        <end position="509"/>
    </location>
</feature>
<feature type="domain" description="DRBM" evidence="5">
    <location>
        <begin position="178"/>
        <end position="293"/>
    </location>
</feature>
<feature type="compositionally biased region" description="Low complexity" evidence="4">
    <location>
        <begin position="510"/>
        <end position="520"/>
    </location>
</feature>
<dbReference type="GO" id="GO:0008298">
    <property type="term" value="P:intracellular mRNA localization"/>
    <property type="evidence" value="ECO:0007669"/>
    <property type="project" value="TreeGrafter"/>
</dbReference>
<feature type="region of interest" description="Disordered" evidence="4">
    <location>
        <begin position="1"/>
        <end position="22"/>
    </location>
</feature>
<dbReference type="AlphaFoldDB" id="A0A336LU93"/>
<feature type="region of interest" description="Disordered" evidence="4">
    <location>
        <begin position="153"/>
        <end position="173"/>
    </location>
</feature>
<reference evidence="6" key="1">
    <citation type="submission" date="2018-07" db="EMBL/GenBank/DDBJ databases">
        <authorList>
            <person name="Quirk P.G."/>
            <person name="Krulwich T.A."/>
        </authorList>
    </citation>
    <scope>NUCLEOTIDE SEQUENCE</scope>
</reference>
<dbReference type="GO" id="GO:0043025">
    <property type="term" value="C:neuronal cell body"/>
    <property type="evidence" value="ECO:0007669"/>
    <property type="project" value="TreeGrafter"/>
</dbReference>
<dbReference type="CDD" id="cd19861">
    <property type="entry name" value="DSRM_STAU_rpt5"/>
    <property type="match status" value="1"/>
</dbReference>
<organism evidence="6">
    <name type="scientific">Culicoides sonorensis</name>
    <name type="common">Biting midge</name>
    <dbReference type="NCBI Taxonomy" id="179676"/>
    <lineage>
        <taxon>Eukaryota</taxon>
        <taxon>Metazoa</taxon>
        <taxon>Ecdysozoa</taxon>
        <taxon>Arthropoda</taxon>
        <taxon>Hexapoda</taxon>
        <taxon>Insecta</taxon>
        <taxon>Pterygota</taxon>
        <taxon>Neoptera</taxon>
        <taxon>Endopterygota</taxon>
        <taxon>Diptera</taxon>
        <taxon>Nematocera</taxon>
        <taxon>Chironomoidea</taxon>
        <taxon>Ceratopogonidae</taxon>
        <taxon>Ceratopogoninae</taxon>
        <taxon>Culicoides</taxon>
        <taxon>Monoculicoides</taxon>
    </lineage>
</organism>
<feature type="compositionally biased region" description="Polar residues" evidence="4">
    <location>
        <begin position="521"/>
        <end position="533"/>
    </location>
</feature>
<evidence type="ECO:0000256" key="3">
    <source>
        <dbReference type="PROSITE-ProRule" id="PRU00266"/>
    </source>
</evidence>
<name>A0A336LU93_CULSO</name>
<dbReference type="GO" id="GO:0098964">
    <property type="term" value="P:anterograde dendritic transport of messenger ribonucleoprotein complex"/>
    <property type="evidence" value="ECO:0007669"/>
    <property type="project" value="TreeGrafter"/>
</dbReference>
<accession>A0A336LU93</accession>
<gene>
    <name evidence="6" type="primary">CSON011458</name>
</gene>
<dbReference type="GO" id="GO:0010468">
    <property type="term" value="P:regulation of gene expression"/>
    <property type="evidence" value="ECO:0007669"/>
    <property type="project" value="UniProtKB-ARBA"/>
</dbReference>
<evidence type="ECO:0000256" key="1">
    <source>
        <dbReference type="ARBA" id="ARBA00022737"/>
    </source>
</evidence>
<dbReference type="GO" id="GO:0010494">
    <property type="term" value="C:cytoplasmic stress granule"/>
    <property type="evidence" value="ECO:0007669"/>
    <property type="project" value="TreeGrafter"/>
</dbReference>
<dbReference type="GO" id="GO:0003729">
    <property type="term" value="F:mRNA binding"/>
    <property type="evidence" value="ECO:0007669"/>
    <property type="project" value="TreeGrafter"/>
</dbReference>
<dbReference type="FunFam" id="3.30.160.20:FF:000007">
    <property type="entry name" value="Double-stranded RNA-binding protein Staufen homolog 1"/>
    <property type="match status" value="2"/>
</dbReference>
<proteinExistence type="predicted"/>
<evidence type="ECO:0000256" key="2">
    <source>
        <dbReference type="ARBA" id="ARBA00022884"/>
    </source>
</evidence>
<evidence type="ECO:0000313" key="6">
    <source>
        <dbReference type="EMBL" id="SSX17218.1"/>
    </source>
</evidence>
<dbReference type="SMART" id="SM00358">
    <property type="entry name" value="DSRM"/>
    <property type="match status" value="5"/>
</dbReference>
<feature type="compositionally biased region" description="Polar residues" evidence="4">
    <location>
        <begin position="426"/>
        <end position="438"/>
    </location>
</feature>
<feature type="compositionally biased region" description="Polar residues" evidence="4">
    <location>
        <begin position="387"/>
        <end position="397"/>
    </location>
</feature>
<dbReference type="Pfam" id="PF16482">
    <property type="entry name" value="Staufen_C"/>
    <property type="match status" value="1"/>
</dbReference>
<evidence type="ECO:0000259" key="5">
    <source>
        <dbReference type="PROSITE" id="PS50137"/>
    </source>
</evidence>
<dbReference type="GO" id="GO:0032839">
    <property type="term" value="C:dendrite cytoplasm"/>
    <property type="evidence" value="ECO:0007669"/>
    <property type="project" value="GOC"/>
</dbReference>
<dbReference type="InterPro" id="IPR014720">
    <property type="entry name" value="dsRBD_dom"/>
</dbReference>
<sequence>MSFNNALPRTLPSYQYNQPKSLNFGNPSHGTIKKQIYTNDCQENNKGFNKNQDAVSIIPTSMSTDEDRMKLNFGNSEKNTDISDYKEKTPMCLVNELSRHNKITHQYRLTGETGPAHKKRFTVALKLGEEEYTAEGQSIKKAQHTAASEAIKNTKYPHPPPKLNKHSKNTKSVSHNITPTVELNALAMKRGIQIVYMQCNNNENSISYEDTLNKTQIKQQQSIKWKNKYNNSYKSNINNNKIVEKFQHNQLNEHINPYKVLLKVGEQVFEGTGSTSQAARHSAALRALEILKQVEQDSTKSITHEENDSKISLESKSPVSLLHEISVKKKIPVSFEILAEKGPPHMKIFITVCKAGNLVTEGEGNGKKISRKRAAEKMLNELKKNQSDLSLPSVTSNNEKLKKKNQISKKKNRNLIKEKELEEDQQVNPVSHLLQLQQSKKEREPEYTLIEEKGAPRKREFVIQVSIGESIATGTGPNKKIAKKSAAQNMLVQMGILKAKEKSPDEKLNNTKIKSSNKSKVQSGKQETNSNNKIKSITVGPKEQLLYLAKLLKFEVEFSDFPKGTHNDFLTLVTLATSPPQVCHGAGSTPEESNANAATKALELLRELGLDVITKKTSETKTPVKE</sequence>
<dbReference type="CDD" id="cd19857">
    <property type="entry name" value="DSRM_STAU_rpt1"/>
    <property type="match status" value="1"/>
</dbReference>
<protein>
    <submittedName>
        <fullName evidence="6">CSON011458 protein</fullName>
    </submittedName>
</protein>